<keyword evidence="1" id="KW-0802">TPR repeat</keyword>
<evidence type="ECO:0000313" key="5">
    <source>
        <dbReference type="Proteomes" id="UP000014160"/>
    </source>
</evidence>
<proteinExistence type="predicted"/>
<reference evidence="2 4" key="1">
    <citation type="submission" date="2013-02" db="EMBL/GenBank/DDBJ databases">
        <title>The Genome Sequence of Enterococcus gilvus ATCC BAA-350.</title>
        <authorList>
            <consortium name="The Broad Institute Genome Sequencing Platform"/>
            <consortium name="The Broad Institute Genome Sequencing Center for Infectious Disease"/>
            <person name="Earl A.M."/>
            <person name="Gilmore M.S."/>
            <person name="Lebreton F."/>
            <person name="Walker B."/>
            <person name="Young S.K."/>
            <person name="Zeng Q."/>
            <person name="Gargeya S."/>
            <person name="Fitzgerald M."/>
            <person name="Haas B."/>
            <person name="Abouelleil A."/>
            <person name="Alvarado L."/>
            <person name="Arachchi H.M."/>
            <person name="Berlin A.M."/>
            <person name="Chapman S.B."/>
            <person name="Dewar J."/>
            <person name="Goldberg J."/>
            <person name="Griggs A."/>
            <person name="Gujja S."/>
            <person name="Hansen M."/>
            <person name="Howarth C."/>
            <person name="Imamovic A."/>
            <person name="Larimer J."/>
            <person name="McCowan C."/>
            <person name="Murphy C."/>
            <person name="Neiman D."/>
            <person name="Pearson M."/>
            <person name="Priest M."/>
            <person name="Roberts A."/>
            <person name="Saif S."/>
            <person name="Shea T."/>
            <person name="Sisk P."/>
            <person name="Sykes S."/>
            <person name="Wortman J."/>
            <person name="Nusbaum C."/>
            <person name="Birren B."/>
        </authorList>
    </citation>
    <scope>NUCLEOTIDE SEQUENCE [LARGE SCALE GENOMIC DNA]</scope>
    <source>
        <strain evidence="2 4">ATCC BAA-350</strain>
    </source>
</reference>
<dbReference type="InterPro" id="IPR011990">
    <property type="entry name" value="TPR-like_helical_dom_sf"/>
</dbReference>
<comment type="caution">
    <text evidence="2">The sequence shown here is derived from an EMBL/GenBank/DDBJ whole genome shotgun (WGS) entry which is preliminary data.</text>
</comment>
<name>R2XP51_9ENTE</name>
<dbReference type="SUPFAM" id="SSF48452">
    <property type="entry name" value="TPR-like"/>
    <property type="match status" value="1"/>
</dbReference>
<dbReference type="InterPro" id="IPR019734">
    <property type="entry name" value="TPR_rpt"/>
</dbReference>
<dbReference type="Gene3D" id="1.25.40.10">
    <property type="entry name" value="Tetratricopeptide repeat domain"/>
    <property type="match status" value="1"/>
</dbReference>
<dbReference type="HOGENOM" id="CLU_074772_0_0_9"/>
<dbReference type="Proteomes" id="UP000014160">
    <property type="component" value="Unassembled WGS sequence"/>
</dbReference>
<dbReference type="RefSeq" id="WP_010780618.1">
    <property type="nucleotide sequence ID" value="NZ_ASWH01000001.1"/>
</dbReference>
<dbReference type="OrthoDB" id="1655898at2"/>
<dbReference type="PROSITE" id="PS50005">
    <property type="entry name" value="TPR"/>
    <property type="match status" value="1"/>
</dbReference>
<accession>R2XP51</accession>
<dbReference type="EMBL" id="AJDQ01000007">
    <property type="protein sequence ID" value="EOI56328.1"/>
    <property type="molecule type" value="Genomic_DNA"/>
</dbReference>
<evidence type="ECO:0000256" key="1">
    <source>
        <dbReference type="PROSITE-ProRule" id="PRU00339"/>
    </source>
</evidence>
<feature type="repeat" description="TPR" evidence="1">
    <location>
        <begin position="10"/>
        <end position="43"/>
    </location>
</feature>
<protein>
    <submittedName>
        <fullName evidence="2">Uncharacterized protein</fullName>
    </submittedName>
</protein>
<evidence type="ECO:0000313" key="2">
    <source>
        <dbReference type="EMBL" id="EOI56328.1"/>
    </source>
</evidence>
<dbReference type="EMBL" id="ASWH01000001">
    <property type="protein sequence ID" value="EOW82422.1"/>
    <property type="molecule type" value="Genomic_DNA"/>
</dbReference>
<evidence type="ECO:0000313" key="4">
    <source>
        <dbReference type="Proteomes" id="UP000013750"/>
    </source>
</evidence>
<dbReference type="Proteomes" id="UP000013750">
    <property type="component" value="Unassembled WGS sequence"/>
</dbReference>
<sequence>MNPIDFPNNDHYYLSLAEEAFSAGNYSKALDNYKRAYQENPSPKLNRLIASLALEQGNFSEALEYAQEESDSYLETPETIDLFLQIQLYAQNFFSAREFFWRVQKGDRLTKEQKNLWLMRIDDQESFYQRQQQALMKELERELSELPSLIPMEQLVLVRKAKELPEERLKVVAEAFMIDSEVAPLVRSYLFESLARVGVTEKVRYLTILDEIIELSPADSEFDETLQYRIEEKLTEKLEDEDPVLLSNLLEQVKLEMAFVYPMQRSFMKPEAWAASYLSEYSVQSEPLDEGIEFIRHKIKQRMFDYH</sequence>
<dbReference type="PATRIC" id="fig|1158614.3.peg.2236"/>
<organism evidence="2 4">
    <name type="scientific">Enterococcus gilvus ATCC BAA-350</name>
    <dbReference type="NCBI Taxonomy" id="1158614"/>
    <lineage>
        <taxon>Bacteria</taxon>
        <taxon>Bacillati</taxon>
        <taxon>Bacillota</taxon>
        <taxon>Bacilli</taxon>
        <taxon>Lactobacillales</taxon>
        <taxon>Enterococcaceae</taxon>
        <taxon>Enterococcus</taxon>
    </lineage>
</organism>
<dbReference type="eggNOG" id="COG0457">
    <property type="taxonomic scope" value="Bacteria"/>
</dbReference>
<keyword evidence="5" id="KW-1185">Reference proteome</keyword>
<evidence type="ECO:0000313" key="3">
    <source>
        <dbReference type="EMBL" id="EOW82422.1"/>
    </source>
</evidence>
<reference evidence="3 5" key="2">
    <citation type="submission" date="2013-03" db="EMBL/GenBank/DDBJ databases">
        <title>The Genome Sequence of Enterococcus gilvus ATCC BAA-350 (PacBio/Illumina hybrid assembly).</title>
        <authorList>
            <consortium name="The Broad Institute Genomics Platform"/>
            <consortium name="The Broad Institute Genome Sequencing Center for Infectious Disease"/>
            <person name="Earl A."/>
            <person name="Russ C."/>
            <person name="Gilmore M."/>
            <person name="Surin D."/>
            <person name="Walker B."/>
            <person name="Young S."/>
            <person name="Zeng Q."/>
            <person name="Gargeya S."/>
            <person name="Fitzgerald M."/>
            <person name="Haas B."/>
            <person name="Abouelleil A."/>
            <person name="Allen A.W."/>
            <person name="Alvarado L."/>
            <person name="Arachchi H.M."/>
            <person name="Berlin A.M."/>
            <person name="Chapman S.B."/>
            <person name="Gainer-Dewar J."/>
            <person name="Goldberg J."/>
            <person name="Griggs A."/>
            <person name="Gujja S."/>
            <person name="Hansen M."/>
            <person name="Howarth C."/>
            <person name="Imamovic A."/>
            <person name="Ireland A."/>
            <person name="Larimer J."/>
            <person name="McCowan C."/>
            <person name="Murphy C."/>
            <person name="Pearson M."/>
            <person name="Poon T.W."/>
            <person name="Priest M."/>
            <person name="Roberts A."/>
            <person name="Saif S."/>
            <person name="Shea T."/>
            <person name="Sisk P."/>
            <person name="Sykes S."/>
            <person name="Wortman J."/>
            <person name="Nusbaum C."/>
            <person name="Birren B."/>
        </authorList>
    </citation>
    <scope>NUCLEOTIDE SEQUENCE [LARGE SCALE GENOMIC DNA]</scope>
    <source>
        <strain evidence="3 5">ATCC BAA-350</strain>
    </source>
</reference>
<gene>
    <name evidence="3" type="ORF">I592_01725</name>
    <name evidence="2" type="ORF">UKC_02243</name>
</gene>
<dbReference type="AlphaFoldDB" id="R2XP51"/>